<dbReference type="GeneID" id="5483762"/>
<dbReference type="Proteomes" id="UP000001312">
    <property type="component" value="Unassembled WGS sequence"/>
</dbReference>
<dbReference type="EMBL" id="CH476638">
    <property type="protein sequence ID" value="EDN95651.1"/>
    <property type="molecule type" value="Genomic_DNA"/>
</dbReference>
<protein>
    <submittedName>
        <fullName evidence="1">Uncharacterized protein</fullName>
    </submittedName>
</protein>
<accession>A7F1Q9</accession>
<dbReference type="KEGG" id="ssl:SS1G_11530"/>
<sequence length="63" mass="7490">MENCFGEKKVEQRIVDRVFLRCLRDYVINLEEPLNLLPYKALAQKYGGKNNYFGNQRHKRNGT</sequence>
<reference evidence="1" key="1">
    <citation type="submission" date="2005-06" db="EMBL/GenBank/DDBJ databases">
        <authorList>
            <consortium name="The Genome Sequencing Platform"/>
            <consortium name="The Genome Assembly Team"/>
            <person name="Lander E."/>
            <person name="Birren B."/>
            <person name="Cuomo C."/>
        </authorList>
    </citation>
    <scope>NUCLEOTIDE SEQUENCE</scope>
    <source>
        <strain evidence="1">1980</strain>
    </source>
</reference>
<dbReference type="AlphaFoldDB" id="A7F1Q9"/>
<evidence type="ECO:0000313" key="1">
    <source>
        <dbReference type="EMBL" id="EDN95651.1"/>
    </source>
</evidence>
<proteinExistence type="predicted"/>
<gene>
    <name evidence="1" type="ORF">SS1G_11530</name>
</gene>
<dbReference type="RefSeq" id="XP_001587537.1">
    <property type="nucleotide sequence ID" value="XM_001587487.1"/>
</dbReference>
<dbReference type="InParanoid" id="A7F1Q9"/>
<name>A7F1Q9_SCLS1</name>
<reference evidence="1" key="2">
    <citation type="submission" date="2007-08" db="EMBL/GenBank/DDBJ databases">
        <title>Annotation of the Sclerotinia sclerotiorum 1980 genome.</title>
        <authorList>
            <consortium name="The Broad Institute Genome Sequencing Platform"/>
            <person name="Birren B."/>
            <person name="Galagan J."/>
            <person name="Lander E."/>
            <person name="Devon K."/>
            <person name="Nusbaum C."/>
            <person name="Cuomo C."/>
            <person name="Jaffe D."/>
            <person name="Butler J."/>
            <person name="Alvarez P."/>
            <person name="Gnerre S."/>
            <person name="Grabherr M."/>
            <person name="Kleber M."/>
            <person name="Mauceli E."/>
            <person name="Brockman W."/>
            <person name="Rounsley S."/>
            <person name="Young S."/>
            <person name="LaButti K."/>
            <person name="Pushparaj V."/>
            <person name="DeCaprio D."/>
            <person name="Crawford M."/>
            <person name="Koehrsen M."/>
            <person name="Engels R."/>
            <person name="Montgomery P."/>
            <person name="Pearson M."/>
            <person name="Howarth C."/>
            <person name="Yandava C."/>
            <person name="Kodira C."/>
            <person name="Zeng Q."/>
            <person name="Alvarado L."/>
            <person name="O'Leary S."/>
            <person name="Dickman M.B."/>
            <person name="Kohn L."/>
            <person name="Rollins J."/>
        </authorList>
    </citation>
    <scope>NUCLEOTIDE SEQUENCE</scope>
    <source>
        <strain evidence="1">1980</strain>
    </source>
</reference>
<organism evidence="1 2">
    <name type="scientific">Sclerotinia sclerotiorum (strain ATCC 18683 / 1980 / Ss-1)</name>
    <name type="common">White mold</name>
    <name type="synonym">Whetzelinia sclerotiorum</name>
    <dbReference type="NCBI Taxonomy" id="665079"/>
    <lineage>
        <taxon>Eukaryota</taxon>
        <taxon>Fungi</taxon>
        <taxon>Dikarya</taxon>
        <taxon>Ascomycota</taxon>
        <taxon>Pezizomycotina</taxon>
        <taxon>Leotiomycetes</taxon>
        <taxon>Helotiales</taxon>
        <taxon>Sclerotiniaceae</taxon>
        <taxon>Sclerotinia</taxon>
    </lineage>
</organism>
<keyword evidence="2" id="KW-1185">Reference proteome</keyword>
<evidence type="ECO:0000313" key="2">
    <source>
        <dbReference type="Proteomes" id="UP000001312"/>
    </source>
</evidence>